<proteinExistence type="predicted"/>
<name>L8JI34_9BACT</name>
<sequence>MMKGNLWLKSQIEKLIRIFPEGQVCVDNHGEVVAFALSIIVDYARFGDSHSYEDIIDNSNFGTHDPDGDVLYGIDVCVDPDYRGMRLGRRLYDVRKELCENLNLRSIVAGGRIPNYHKYSDKYTPKEYIQRVKEKEIYDPVLFFQMSNDFHVRKVLKNYIPYDKASGSYAVLIEWNNIYYEEKEETFGTKKSSARIGVVQWQLRSVRSVESFFENVEFFVDAVSGYQADFVVFPELFNSPLMSEFNEDDSAKAIRKLAQYSDEIRDKMVKYALSYNINIIAGSMPVYEDGRLYNVSYLCRRDGSYEAQYKIHVTPAERSDWGMTGGNEVKVFETDTAKIGILICYDSEFPELSRILADQGMEILFVPFATDMQNGYNRVRICAQARAIENECYVAISGSVGNLPKVKNMDIQFGQSAVFSPSDFAFPQNAIVAEGTPNTENTIVADVDLTDLKYLHNSGSVRNLKDRRTDLYEIKLKK</sequence>
<dbReference type="GO" id="GO:0016787">
    <property type="term" value="F:hydrolase activity"/>
    <property type="evidence" value="ECO:0007669"/>
    <property type="project" value="UniProtKB-KW"/>
</dbReference>
<feature type="domain" description="CN hydrolase" evidence="1">
    <location>
        <begin position="194"/>
        <end position="449"/>
    </location>
</feature>
<dbReference type="Gene3D" id="3.40.630.30">
    <property type="match status" value="1"/>
</dbReference>
<dbReference type="AlphaFoldDB" id="L8JI34"/>
<accession>L8JI34</accession>
<dbReference type="GO" id="GO:0016747">
    <property type="term" value="F:acyltransferase activity, transferring groups other than amino-acyl groups"/>
    <property type="evidence" value="ECO:0007669"/>
    <property type="project" value="InterPro"/>
</dbReference>
<evidence type="ECO:0000313" key="3">
    <source>
        <dbReference type="Proteomes" id="UP000011135"/>
    </source>
</evidence>
<gene>
    <name evidence="2" type="ORF">C900_00277</name>
</gene>
<keyword evidence="2" id="KW-0378">Hydrolase</keyword>
<dbReference type="CDD" id="cd04301">
    <property type="entry name" value="NAT_SF"/>
    <property type="match status" value="1"/>
</dbReference>
<dbReference type="PROSITE" id="PS50263">
    <property type="entry name" value="CN_HYDROLASE"/>
    <property type="match status" value="1"/>
</dbReference>
<dbReference type="CDD" id="cd07574">
    <property type="entry name" value="nitrilase_Rim1_like"/>
    <property type="match status" value="1"/>
</dbReference>
<dbReference type="PATRIC" id="fig|1237149.3.peg.5392"/>
<comment type="caution">
    <text evidence="2">The sequence shown here is derived from an EMBL/GenBank/DDBJ whole genome shotgun (WGS) entry which is preliminary data.</text>
</comment>
<dbReference type="Pfam" id="PF00583">
    <property type="entry name" value="Acetyltransf_1"/>
    <property type="match status" value="1"/>
</dbReference>
<keyword evidence="3" id="KW-1185">Reference proteome</keyword>
<dbReference type="InterPro" id="IPR036526">
    <property type="entry name" value="C-N_Hydrolase_sf"/>
</dbReference>
<dbReference type="SUPFAM" id="SSF56317">
    <property type="entry name" value="Carbon-nitrogen hydrolase"/>
    <property type="match status" value="1"/>
</dbReference>
<dbReference type="InterPro" id="IPR003010">
    <property type="entry name" value="C-N_Hydrolase"/>
</dbReference>
<organism evidence="2 3">
    <name type="scientific">Fulvivirga imtechensis AK7</name>
    <dbReference type="NCBI Taxonomy" id="1237149"/>
    <lineage>
        <taxon>Bacteria</taxon>
        <taxon>Pseudomonadati</taxon>
        <taxon>Bacteroidota</taxon>
        <taxon>Cytophagia</taxon>
        <taxon>Cytophagales</taxon>
        <taxon>Fulvivirgaceae</taxon>
        <taxon>Fulvivirga</taxon>
    </lineage>
</organism>
<dbReference type="eggNOG" id="COG0388">
    <property type="taxonomic scope" value="Bacteria"/>
</dbReference>
<protein>
    <submittedName>
        <fullName evidence="2">Carbon-nitrogen hydrolase</fullName>
    </submittedName>
</protein>
<dbReference type="EMBL" id="AMZN01000110">
    <property type="protein sequence ID" value="ELR68536.1"/>
    <property type="molecule type" value="Genomic_DNA"/>
</dbReference>
<evidence type="ECO:0000259" key="1">
    <source>
        <dbReference type="PROSITE" id="PS50263"/>
    </source>
</evidence>
<dbReference type="Gene3D" id="3.60.110.10">
    <property type="entry name" value="Carbon-nitrogen hydrolase"/>
    <property type="match status" value="1"/>
</dbReference>
<dbReference type="STRING" id="1237149.C900_00277"/>
<dbReference type="PANTHER" id="PTHR23088:SF50">
    <property type="entry name" value="HYDROLASE YHCX"/>
    <property type="match status" value="1"/>
</dbReference>
<dbReference type="Pfam" id="PF00795">
    <property type="entry name" value="CN_hydrolase"/>
    <property type="match status" value="1"/>
</dbReference>
<dbReference type="PANTHER" id="PTHR23088">
    <property type="entry name" value="NITRILASE-RELATED"/>
    <property type="match status" value="1"/>
</dbReference>
<evidence type="ECO:0000313" key="2">
    <source>
        <dbReference type="EMBL" id="ELR68536.1"/>
    </source>
</evidence>
<dbReference type="Proteomes" id="UP000011135">
    <property type="component" value="Unassembled WGS sequence"/>
</dbReference>
<reference evidence="2 3" key="1">
    <citation type="submission" date="2012-12" db="EMBL/GenBank/DDBJ databases">
        <title>Genome assembly of Fulvivirga imtechensis AK7.</title>
        <authorList>
            <person name="Nupur N."/>
            <person name="Khatri I."/>
            <person name="Kumar R."/>
            <person name="Subramanian S."/>
            <person name="Pinnaka A."/>
        </authorList>
    </citation>
    <scope>NUCLEOTIDE SEQUENCE [LARGE SCALE GENOMIC DNA]</scope>
    <source>
        <strain evidence="2 3">AK7</strain>
    </source>
</reference>
<dbReference type="InterPro" id="IPR000182">
    <property type="entry name" value="GNAT_dom"/>
</dbReference>
<dbReference type="InterPro" id="IPR016181">
    <property type="entry name" value="Acyl_CoA_acyltransferase"/>
</dbReference>
<dbReference type="SUPFAM" id="SSF55729">
    <property type="entry name" value="Acyl-CoA N-acyltransferases (Nat)"/>
    <property type="match status" value="1"/>
</dbReference>